<organism evidence="1 2">
    <name type="scientific">Trichogramma brassicae</name>
    <dbReference type="NCBI Taxonomy" id="86971"/>
    <lineage>
        <taxon>Eukaryota</taxon>
        <taxon>Metazoa</taxon>
        <taxon>Ecdysozoa</taxon>
        <taxon>Arthropoda</taxon>
        <taxon>Hexapoda</taxon>
        <taxon>Insecta</taxon>
        <taxon>Pterygota</taxon>
        <taxon>Neoptera</taxon>
        <taxon>Endopterygota</taxon>
        <taxon>Hymenoptera</taxon>
        <taxon>Apocrita</taxon>
        <taxon>Proctotrupomorpha</taxon>
        <taxon>Chalcidoidea</taxon>
        <taxon>Trichogrammatidae</taxon>
        <taxon>Trichogramma</taxon>
    </lineage>
</organism>
<sequence>MFPSRIACLSQVDPRRIWNGPAAKRTDVTDESESIFAMQANKRSPINNFSAEDLSSYLVKERQIPVEVANIFLGSVSP</sequence>
<dbReference type="AlphaFoldDB" id="A0A6H5IXL9"/>
<dbReference type="EMBL" id="CADCXV010001197">
    <property type="protein sequence ID" value="CAB0042478.1"/>
    <property type="molecule type" value="Genomic_DNA"/>
</dbReference>
<accession>A0A6H5IXL9</accession>
<evidence type="ECO:0000313" key="1">
    <source>
        <dbReference type="EMBL" id="CAB0042478.1"/>
    </source>
</evidence>
<dbReference type="Proteomes" id="UP000479190">
    <property type="component" value="Unassembled WGS sequence"/>
</dbReference>
<evidence type="ECO:0000313" key="2">
    <source>
        <dbReference type="Proteomes" id="UP000479190"/>
    </source>
</evidence>
<keyword evidence="2" id="KW-1185">Reference proteome</keyword>
<protein>
    <submittedName>
        <fullName evidence="1">Uncharacterized protein</fullName>
    </submittedName>
</protein>
<reference evidence="1 2" key="1">
    <citation type="submission" date="2020-02" db="EMBL/GenBank/DDBJ databases">
        <authorList>
            <person name="Ferguson B K."/>
        </authorList>
    </citation>
    <scope>NUCLEOTIDE SEQUENCE [LARGE SCALE GENOMIC DNA]</scope>
</reference>
<gene>
    <name evidence="1" type="ORF">TBRA_LOCUS14096</name>
</gene>
<name>A0A6H5IXL9_9HYME</name>
<proteinExistence type="predicted"/>